<dbReference type="GO" id="GO:0008483">
    <property type="term" value="F:transaminase activity"/>
    <property type="evidence" value="ECO:0007669"/>
    <property type="project" value="UniProtKB-KW"/>
</dbReference>
<comment type="caution">
    <text evidence="4">The sequence shown here is derived from an EMBL/GenBank/DDBJ whole genome shotgun (WGS) entry which is preliminary data.</text>
</comment>
<dbReference type="InterPro" id="IPR005814">
    <property type="entry name" value="Aminotrans_3"/>
</dbReference>
<dbReference type="InterPro" id="IPR015422">
    <property type="entry name" value="PyrdxlP-dep_Trfase_small"/>
</dbReference>
<dbReference type="Gene3D" id="3.40.640.10">
    <property type="entry name" value="Type I PLP-dependent aspartate aminotransferase-like (Major domain)"/>
    <property type="match status" value="1"/>
</dbReference>
<dbReference type="GO" id="GO:0030170">
    <property type="term" value="F:pyridoxal phosphate binding"/>
    <property type="evidence" value="ECO:0007669"/>
    <property type="project" value="InterPro"/>
</dbReference>
<dbReference type="PANTHER" id="PTHR43094:SF1">
    <property type="entry name" value="AMINOTRANSFERASE CLASS-III"/>
    <property type="match status" value="1"/>
</dbReference>
<dbReference type="Pfam" id="PF00202">
    <property type="entry name" value="Aminotran_3"/>
    <property type="match status" value="1"/>
</dbReference>
<accession>A0A084G6J0</accession>
<dbReference type="GO" id="GO:0005829">
    <property type="term" value="C:cytosol"/>
    <property type="evidence" value="ECO:0007669"/>
    <property type="project" value="TreeGrafter"/>
</dbReference>
<dbReference type="CDD" id="cd00610">
    <property type="entry name" value="OAT_like"/>
    <property type="match status" value="1"/>
</dbReference>
<sequence>MGAYSLPKGPLTSQIINVLETPPHSPEAPASPHPESRPLVVSAQGHHLFLEDGRQILDACGGAAVSCLGYGNQEIIEAVASQAAEVPYVPWAFFDTYSTRRLSDWLIKSTGGAMGKVYIMSSGSDAVEGSLKLAREYFVWKGEARRVNFIARQSSYHGTTLGALSLSGHAARRGPFEDLLSRHVHRVSSCNPYRQRHPGESDAAFCARKAQELEDVFLRLGPETVAAFVAEPVVGAALGCVPSVPGYFQAMKSVCDKYGALLILDEIMSGMGRTGTLHAWEQEGVVPDIQTIGKGLGGGYQPVSAVLVGRRILDQMEKCGAAFNNGHTYQDFPVAAAAALKVQEIIQERNLLANVVAQGEFLSRRLKERLGGHPNVADIRGRGLFWGVEFVKDRATKEPFDEGLLIAKRIHEAALSEPFNLMVYYGQGCAGGRKGDHVMLCPAYDVSGEEVEDMVERIGGAVEEVLGAQGKLDKLEKL</sequence>
<keyword evidence="5" id="KW-1185">Reference proteome</keyword>
<dbReference type="SUPFAM" id="SSF53383">
    <property type="entry name" value="PLP-dependent transferases"/>
    <property type="match status" value="1"/>
</dbReference>
<dbReference type="RefSeq" id="XP_016642751.1">
    <property type="nucleotide sequence ID" value="XM_016787736.1"/>
</dbReference>
<comment type="similarity">
    <text evidence="1 3">Belongs to the class-III pyridoxal-phosphate-dependent aminotransferase family.</text>
</comment>
<evidence type="ECO:0000313" key="5">
    <source>
        <dbReference type="Proteomes" id="UP000028545"/>
    </source>
</evidence>
<dbReference type="VEuPathDB" id="FungiDB:SAPIO_CDS5400"/>
<dbReference type="InterPro" id="IPR015421">
    <property type="entry name" value="PyrdxlP-dep_Trfase_major"/>
</dbReference>
<dbReference type="NCBIfam" id="NF005685">
    <property type="entry name" value="PRK07483.1"/>
    <property type="match status" value="1"/>
</dbReference>
<dbReference type="EMBL" id="JOWA01000098">
    <property type="protein sequence ID" value="KEZ42952.1"/>
    <property type="molecule type" value="Genomic_DNA"/>
</dbReference>
<evidence type="ECO:0000256" key="3">
    <source>
        <dbReference type="RuleBase" id="RU003560"/>
    </source>
</evidence>
<dbReference type="OMA" id="SIVLCPP"/>
<dbReference type="Proteomes" id="UP000028545">
    <property type="component" value="Unassembled WGS sequence"/>
</dbReference>
<organism evidence="4 5">
    <name type="scientific">Pseudallescheria apiosperma</name>
    <name type="common">Scedosporium apiospermum</name>
    <dbReference type="NCBI Taxonomy" id="563466"/>
    <lineage>
        <taxon>Eukaryota</taxon>
        <taxon>Fungi</taxon>
        <taxon>Dikarya</taxon>
        <taxon>Ascomycota</taxon>
        <taxon>Pezizomycotina</taxon>
        <taxon>Sordariomycetes</taxon>
        <taxon>Hypocreomycetidae</taxon>
        <taxon>Microascales</taxon>
        <taxon>Microascaceae</taxon>
        <taxon>Scedosporium</taxon>
    </lineage>
</organism>
<evidence type="ECO:0000256" key="1">
    <source>
        <dbReference type="ARBA" id="ARBA00008954"/>
    </source>
</evidence>
<dbReference type="OrthoDB" id="5419315at2759"/>
<protein>
    <submittedName>
        <fullName evidence="4">Putative aminotransferase</fullName>
    </submittedName>
</protein>
<keyword evidence="2 3" id="KW-0663">Pyridoxal phosphate</keyword>
<reference evidence="4 5" key="1">
    <citation type="journal article" date="2014" name="Genome Announc.">
        <title>Draft genome sequence of the pathogenic fungus Scedosporium apiospermum.</title>
        <authorList>
            <person name="Vandeputte P."/>
            <person name="Ghamrawi S."/>
            <person name="Rechenmann M."/>
            <person name="Iltis A."/>
            <person name="Giraud S."/>
            <person name="Fleury M."/>
            <person name="Thornton C."/>
            <person name="Delhaes L."/>
            <person name="Meyer W."/>
            <person name="Papon N."/>
            <person name="Bouchara J.P."/>
        </authorList>
    </citation>
    <scope>NUCLEOTIDE SEQUENCE [LARGE SCALE GENOMIC DNA]</scope>
    <source>
        <strain evidence="4 5">IHEM 14462</strain>
    </source>
</reference>
<proteinExistence type="inferred from homology"/>
<keyword evidence="4" id="KW-0032">Aminotransferase</keyword>
<dbReference type="Gene3D" id="3.90.1150.10">
    <property type="entry name" value="Aspartate Aminotransferase, domain 1"/>
    <property type="match status" value="1"/>
</dbReference>
<dbReference type="GeneID" id="27724472"/>
<dbReference type="InterPro" id="IPR015424">
    <property type="entry name" value="PyrdxlP-dep_Trfase"/>
</dbReference>
<dbReference type="HOGENOM" id="CLU_016922_4_0_1"/>
<keyword evidence="4" id="KW-0808">Transferase</keyword>
<evidence type="ECO:0000256" key="2">
    <source>
        <dbReference type="ARBA" id="ARBA00022898"/>
    </source>
</evidence>
<dbReference type="KEGG" id="sapo:SAPIO_CDS5400"/>
<evidence type="ECO:0000313" key="4">
    <source>
        <dbReference type="EMBL" id="KEZ42952.1"/>
    </source>
</evidence>
<name>A0A084G6J0_PSEDA</name>
<dbReference type="PANTHER" id="PTHR43094">
    <property type="entry name" value="AMINOTRANSFERASE"/>
    <property type="match status" value="1"/>
</dbReference>
<gene>
    <name evidence="4" type="ORF">SAPIO_CDS5400</name>
</gene>
<dbReference type="AlphaFoldDB" id="A0A084G6J0"/>